<dbReference type="eggNOG" id="ENOG5030UGU">
    <property type="taxonomic scope" value="Bacteria"/>
</dbReference>
<dbReference type="RefSeq" id="WP_006188626.1">
    <property type="nucleotide sequence ID" value="NZ_ACYH01000031.1"/>
</dbReference>
<sequence length="67" mass="7596">MFATTGIIQGNTILTNDASLERYDGRKVIITVLEEEKPYDTISDEKLFMLSDALIAQNKQAYRELAQ</sequence>
<dbReference type="STRING" id="596324.TREVI0001_1432"/>
<proteinExistence type="predicted"/>
<organism evidence="1 2">
    <name type="scientific">Treponema vincentii ATCC 35580</name>
    <dbReference type="NCBI Taxonomy" id="596324"/>
    <lineage>
        <taxon>Bacteria</taxon>
        <taxon>Pseudomonadati</taxon>
        <taxon>Spirochaetota</taxon>
        <taxon>Spirochaetia</taxon>
        <taxon>Spirochaetales</taxon>
        <taxon>Treponemataceae</taxon>
        <taxon>Treponema</taxon>
    </lineage>
</organism>
<dbReference type="AlphaFoldDB" id="C8PPX1"/>
<reference evidence="1 2" key="1">
    <citation type="submission" date="2009-07" db="EMBL/GenBank/DDBJ databases">
        <authorList>
            <person name="Madupu R."/>
            <person name="Sebastian Y."/>
            <person name="Durkin A.S."/>
            <person name="Torralba M."/>
            <person name="Methe B."/>
            <person name="Sutton G.G."/>
            <person name="Strausberg R.L."/>
            <person name="Nelson K.E."/>
        </authorList>
    </citation>
    <scope>NUCLEOTIDE SEQUENCE [LARGE SCALE GENOMIC DNA]</scope>
    <source>
        <strain evidence="1 2">ATCC 35580</strain>
    </source>
</reference>
<comment type="caution">
    <text evidence="1">The sequence shown here is derived from an EMBL/GenBank/DDBJ whole genome shotgun (WGS) entry which is preliminary data.</text>
</comment>
<protein>
    <submittedName>
        <fullName evidence="1">Uncharacterized protein</fullName>
    </submittedName>
</protein>
<evidence type="ECO:0000313" key="1">
    <source>
        <dbReference type="EMBL" id="EEV20571.1"/>
    </source>
</evidence>
<evidence type="ECO:0000313" key="2">
    <source>
        <dbReference type="Proteomes" id="UP000004509"/>
    </source>
</evidence>
<name>C8PPX1_9SPIR</name>
<gene>
    <name evidence="1" type="ORF">TREVI0001_1432</name>
</gene>
<accession>C8PPX1</accession>
<dbReference type="Proteomes" id="UP000004509">
    <property type="component" value="Unassembled WGS sequence"/>
</dbReference>
<dbReference type="EMBL" id="ACYH01000031">
    <property type="protein sequence ID" value="EEV20571.1"/>
    <property type="molecule type" value="Genomic_DNA"/>
</dbReference>
<dbReference type="OrthoDB" id="362106at2"/>